<evidence type="ECO:0000256" key="7">
    <source>
        <dbReference type="PIRSR" id="PIRSR601519-1"/>
    </source>
</evidence>
<dbReference type="Gene3D" id="1.20.1260.10">
    <property type="match status" value="1"/>
</dbReference>
<comment type="function">
    <text evidence="6">May alleviate iron toxicity in the presence of oxygen.</text>
</comment>
<comment type="caution">
    <text evidence="10">The sequence shown here is derived from an EMBL/GenBank/DDBJ whole genome shotgun (WGS) entry which is preliminary data.</text>
</comment>
<keyword evidence="3 7" id="KW-0479">Metal-binding</keyword>
<evidence type="ECO:0000256" key="2">
    <source>
        <dbReference type="ARBA" id="ARBA00022434"/>
    </source>
</evidence>
<feature type="domain" description="Ferritin-like diiron" evidence="9">
    <location>
        <begin position="10"/>
        <end position="155"/>
    </location>
</feature>
<organism evidence="10 11">
    <name type="scientific">Pseudochryseolinea flava</name>
    <dbReference type="NCBI Taxonomy" id="2059302"/>
    <lineage>
        <taxon>Bacteria</taxon>
        <taxon>Pseudomonadati</taxon>
        <taxon>Bacteroidota</taxon>
        <taxon>Cytophagia</taxon>
        <taxon>Cytophagales</taxon>
        <taxon>Fulvivirgaceae</taxon>
        <taxon>Pseudochryseolinea</taxon>
    </lineage>
</organism>
<dbReference type="SUPFAM" id="SSF47240">
    <property type="entry name" value="Ferritin-like"/>
    <property type="match status" value="1"/>
</dbReference>
<reference evidence="10 11" key="1">
    <citation type="submission" date="2018-06" db="EMBL/GenBank/DDBJ databases">
        <title>Chryseolinea flavus sp. nov., a member of the phylum Bacteroidetes isolated from soil.</title>
        <authorList>
            <person name="Li Y."/>
            <person name="Wang J."/>
        </authorList>
    </citation>
    <scope>NUCLEOTIDE SEQUENCE [LARGE SCALE GENOMIC DNA]</scope>
    <source>
        <strain evidence="10 11">SDU1-6</strain>
    </source>
</reference>
<dbReference type="InterPro" id="IPR009078">
    <property type="entry name" value="Ferritin-like_SF"/>
</dbReference>
<comment type="similarity">
    <text evidence="1 8">Belongs to the ferritin family. Prokaryotic subfamily.</text>
</comment>
<dbReference type="GO" id="GO:0008198">
    <property type="term" value="F:ferrous iron binding"/>
    <property type="evidence" value="ECO:0007669"/>
    <property type="project" value="TreeGrafter"/>
</dbReference>
<evidence type="ECO:0000256" key="4">
    <source>
        <dbReference type="ARBA" id="ARBA00023002"/>
    </source>
</evidence>
<dbReference type="RefSeq" id="WP_112749062.1">
    <property type="nucleotide sequence ID" value="NZ_QMFY01000014.1"/>
</dbReference>
<dbReference type="Proteomes" id="UP000251889">
    <property type="component" value="Unassembled WGS sequence"/>
</dbReference>
<gene>
    <name evidence="10" type="ORF">DQQ10_21905</name>
</gene>
<dbReference type="CDD" id="cd01055">
    <property type="entry name" value="Nonheme_Ferritin"/>
    <property type="match status" value="1"/>
</dbReference>
<comment type="subcellular location">
    <subcellularLocation>
        <location evidence="8">Cytoplasm</location>
    </subcellularLocation>
</comment>
<keyword evidence="5 7" id="KW-0408">Iron</keyword>
<evidence type="ECO:0000256" key="3">
    <source>
        <dbReference type="ARBA" id="ARBA00022723"/>
    </source>
</evidence>
<dbReference type="GO" id="GO:0042802">
    <property type="term" value="F:identical protein binding"/>
    <property type="evidence" value="ECO:0007669"/>
    <property type="project" value="UniProtKB-ARBA"/>
</dbReference>
<feature type="binding site" evidence="7">
    <location>
        <position position="63"/>
    </location>
    <ligand>
        <name>Fe cation</name>
        <dbReference type="ChEBI" id="CHEBI:24875"/>
        <label>1</label>
    </ligand>
</feature>
<name>A0A364XYT1_9BACT</name>
<protein>
    <recommendedName>
        <fullName evidence="8">Ferritin</fullName>
        <ecNumber evidence="8">1.16.3.2</ecNumber>
    </recommendedName>
</protein>
<keyword evidence="4" id="KW-0560">Oxidoreductase</keyword>
<evidence type="ECO:0000256" key="8">
    <source>
        <dbReference type="RuleBase" id="RU361145"/>
    </source>
</evidence>
<dbReference type="InterPro" id="IPR041719">
    <property type="entry name" value="Ferritin_prok"/>
</dbReference>
<dbReference type="GO" id="GO:0016491">
    <property type="term" value="F:oxidoreductase activity"/>
    <property type="evidence" value="ECO:0007669"/>
    <property type="project" value="UniProtKB-KW"/>
</dbReference>
<feature type="binding site" evidence="7">
    <location>
        <position position="137"/>
    </location>
    <ligand>
        <name>Fe cation</name>
        <dbReference type="ChEBI" id="CHEBI:24875"/>
        <label>1</label>
    </ligand>
</feature>
<dbReference type="EC" id="1.16.3.2" evidence="8"/>
<evidence type="ECO:0000256" key="1">
    <source>
        <dbReference type="ARBA" id="ARBA00006950"/>
    </source>
</evidence>
<feature type="binding site" evidence="7">
    <location>
        <position position="27"/>
    </location>
    <ligand>
        <name>Fe cation</name>
        <dbReference type="ChEBI" id="CHEBI:24875"/>
        <label>1</label>
    </ligand>
</feature>
<sequence>METSVIRLRTSLQDSVLELLNQQIAMEAHSSATYLSMAGWCYSQGLNGCGDFFKKQSAEEREHMLKIFDFVVDAGGLPISPEVAKVPKNFEGLRDVLVQSLEQEISITRSFNNISDHCLKVKDFQTQRFLHWFLDEQLEEESQARRCIELYDLIGLDNGGLYKIDKEIIKLKASE</sequence>
<evidence type="ECO:0000256" key="5">
    <source>
        <dbReference type="ARBA" id="ARBA00023004"/>
    </source>
</evidence>
<dbReference type="GO" id="GO:0006879">
    <property type="term" value="P:intracellular iron ion homeostasis"/>
    <property type="evidence" value="ECO:0007669"/>
    <property type="project" value="UniProtKB-KW"/>
</dbReference>
<dbReference type="PROSITE" id="PS50905">
    <property type="entry name" value="FERRITIN_LIKE"/>
    <property type="match status" value="1"/>
</dbReference>
<dbReference type="InterPro" id="IPR012347">
    <property type="entry name" value="Ferritin-like"/>
</dbReference>
<keyword evidence="2 8" id="KW-0409">Iron storage</keyword>
<dbReference type="AlphaFoldDB" id="A0A364XYT1"/>
<dbReference type="FunFam" id="1.20.1260.10:FF:000001">
    <property type="entry name" value="Non-heme ferritin"/>
    <property type="match status" value="1"/>
</dbReference>
<dbReference type="GO" id="GO:0005737">
    <property type="term" value="C:cytoplasm"/>
    <property type="evidence" value="ECO:0007669"/>
    <property type="project" value="UniProtKB-SubCell"/>
</dbReference>
<dbReference type="InterPro" id="IPR001519">
    <property type="entry name" value="Ferritin"/>
</dbReference>
<dbReference type="InterPro" id="IPR009040">
    <property type="entry name" value="Ferritin-like_diiron"/>
</dbReference>
<evidence type="ECO:0000256" key="6">
    <source>
        <dbReference type="ARBA" id="ARBA00054546"/>
    </source>
</evidence>
<evidence type="ECO:0000313" key="11">
    <source>
        <dbReference type="Proteomes" id="UP000251889"/>
    </source>
</evidence>
<proteinExistence type="inferred from homology"/>
<keyword evidence="11" id="KW-1185">Reference proteome</keyword>
<comment type="catalytic activity">
    <reaction evidence="8">
        <text>4 Fe(2+) + O2 + 6 H2O = 4 iron(III) oxide-hydroxide + 12 H(+)</text>
        <dbReference type="Rhea" id="RHEA:11972"/>
        <dbReference type="ChEBI" id="CHEBI:15377"/>
        <dbReference type="ChEBI" id="CHEBI:15378"/>
        <dbReference type="ChEBI" id="CHEBI:15379"/>
        <dbReference type="ChEBI" id="CHEBI:29033"/>
        <dbReference type="ChEBI" id="CHEBI:78619"/>
        <dbReference type="EC" id="1.16.3.2"/>
    </reaction>
</comment>
<dbReference type="OrthoDB" id="9801481at2"/>
<comment type="function">
    <text evidence="8">Iron-storage protein.</text>
</comment>
<dbReference type="InterPro" id="IPR008331">
    <property type="entry name" value="Ferritin_DPS_dom"/>
</dbReference>
<dbReference type="GO" id="GO:0008199">
    <property type="term" value="F:ferric iron binding"/>
    <property type="evidence" value="ECO:0007669"/>
    <property type="project" value="InterPro"/>
</dbReference>
<evidence type="ECO:0000313" key="10">
    <source>
        <dbReference type="EMBL" id="RAV98953.1"/>
    </source>
</evidence>
<accession>A0A364XYT1</accession>
<evidence type="ECO:0000259" key="9">
    <source>
        <dbReference type="PROSITE" id="PS50905"/>
    </source>
</evidence>
<dbReference type="PANTHER" id="PTHR11431:SF127">
    <property type="entry name" value="BACTERIAL NON-HEME FERRITIN"/>
    <property type="match status" value="1"/>
</dbReference>
<feature type="binding site" evidence="7">
    <location>
        <position position="104"/>
    </location>
    <ligand>
        <name>Fe cation</name>
        <dbReference type="ChEBI" id="CHEBI:24875"/>
        <label>1</label>
    </ligand>
</feature>
<feature type="binding site" evidence="7">
    <location>
        <position position="60"/>
    </location>
    <ligand>
        <name>Fe cation</name>
        <dbReference type="ChEBI" id="CHEBI:24875"/>
        <label>1</label>
    </ligand>
</feature>
<dbReference type="Pfam" id="PF00210">
    <property type="entry name" value="Ferritin"/>
    <property type="match status" value="1"/>
</dbReference>
<dbReference type="PANTHER" id="PTHR11431">
    <property type="entry name" value="FERRITIN"/>
    <property type="match status" value="1"/>
</dbReference>
<dbReference type="GO" id="GO:0006826">
    <property type="term" value="P:iron ion transport"/>
    <property type="evidence" value="ECO:0007669"/>
    <property type="project" value="InterPro"/>
</dbReference>
<dbReference type="EMBL" id="QMFY01000014">
    <property type="protein sequence ID" value="RAV98953.1"/>
    <property type="molecule type" value="Genomic_DNA"/>
</dbReference>
<keyword evidence="8" id="KW-0963">Cytoplasm</keyword>